<keyword evidence="3" id="KW-1133">Transmembrane helix</keyword>
<dbReference type="InterPro" id="IPR044839">
    <property type="entry name" value="NDR1-like"/>
</dbReference>
<proteinExistence type="predicted"/>
<dbReference type="PANTHER" id="PTHR31234:SF72">
    <property type="entry name" value="NDR1_HIN1-LIKE PROTEIN 6"/>
    <property type="match status" value="1"/>
</dbReference>
<sequence length="179" mass="20636">MAAEHQRIHLVHDVEAPHRPLVPQNITKSNDKGIPHRTFPMMHSKPPKRRRSYYCKFMCWTLSILLILIIAISMTIGILNLVFRPKLSKYSADQLRISQFNVSDNNTLYATFNIAITARNQFAREITKLNYLLLSDPCPHPGHYNMVQNTTPIFQLHKLSNQFYGLQNPPKVVADFSPP</sequence>
<dbReference type="GO" id="GO:0005886">
    <property type="term" value="C:plasma membrane"/>
    <property type="evidence" value="ECO:0007669"/>
    <property type="project" value="TreeGrafter"/>
</dbReference>
<dbReference type="EMBL" id="QZWG01000019">
    <property type="protein sequence ID" value="RZB46904.1"/>
    <property type="molecule type" value="Genomic_DNA"/>
</dbReference>
<evidence type="ECO:0000256" key="1">
    <source>
        <dbReference type="ARBA" id="ARBA00004370"/>
    </source>
</evidence>
<evidence type="ECO:0000313" key="4">
    <source>
        <dbReference type="EMBL" id="RZB46904.1"/>
    </source>
</evidence>
<dbReference type="GO" id="GO:0098542">
    <property type="term" value="P:defense response to other organism"/>
    <property type="evidence" value="ECO:0007669"/>
    <property type="project" value="InterPro"/>
</dbReference>
<keyword evidence="2 3" id="KW-0472">Membrane</keyword>
<keyword evidence="5" id="KW-1185">Reference proteome</keyword>
<comment type="caution">
    <text evidence="4">The sequence shown here is derived from an EMBL/GenBank/DDBJ whole genome shotgun (WGS) entry which is preliminary data.</text>
</comment>
<reference evidence="4 5" key="1">
    <citation type="submission" date="2018-09" db="EMBL/GenBank/DDBJ databases">
        <title>A high-quality reference genome of wild soybean provides a powerful tool to mine soybean genomes.</title>
        <authorList>
            <person name="Xie M."/>
            <person name="Chung C.Y.L."/>
            <person name="Li M.-W."/>
            <person name="Wong F.-L."/>
            <person name="Chan T.-F."/>
            <person name="Lam H.-M."/>
        </authorList>
    </citation>
    <scope>NUCLEOTIDE SEQUENCE [LARGE SCALE GENOMIC DNA]</scope>
    <source>
        <strain evidence="5">cv. W05</strain>
        <tissue evidence="4">Hypocotyl of etiolated seedlings</tissue>
    </source>
</reference>
<evidence type="ECO:0000313" key="5">
    <source>
        <dbReference type="Proteomes" id="UP000289340"/>
    </source>
</evidence>
<protein>
    <submittedName>
        <fullName evidence="4">NDR1/HIN1-like protein 6</fullName>
    </submittedName>
</protein>
<evidence type="ECO:0000256" key="3">
    <source>
        <dbReference type="SAM" id="Phobius"/>
    </source>
</evidence>
<name>A0A445FDK2_GLYSO</name>
<comment type="subcellular location">
    <subcellularLocation>
        <location evidence="1">Membrane</location>
    </subcellularLocation>
</comment>
<evidence type="ECO:0000256" key="2">
    <source>
        <dbReference type="ARBA" id="ARBA00023136"/>
    </source>
</evidence>
<dbReference type="AlphaFoldDB" id="A0A445FDK2"/>
<organism evidence="4 5">
    <name type="scientific">Glycine soja</name>
    <name type="common">Wild soybean</name>
    <dbReference type="NCBI Taxonomy" id="3848"/>
    <lineage>
        <taxon>Eukaryota</taxon>
        <taxon>Viridiplantae</taxon>
        <taxon>Streptophyta</taxon>
        <taxon>Embryophyta</taxon>
        <taxon>Tracheophyta</taxon>
        <taxon>Spermatophyta</taxon>
        <taxon>Magnoliopsida</taxon>
        <taxon>eudicotyledons</taxon>
        <taxon>Gunneridae</taxon>
        <taxon>Pentapetalae</taxon>
        <taxon>rosids</taxon>
        <taxon>fabids</taxon>
        <taxon>Fabales</taxon>
        <taxon>Fabaceae</taxon>
        <taxon>Papilionoideae</taxon>
        <taxon>50 kb inversion clade</taxon>
        <taxon>NPAAA clade</taxon>
        <taxon>indigoferoid/millettioid clade</taxon>
        <taxon>Phaseoleae</taxon>
        <taxon>Glycine</taxon>
        <taxon>Glycine subgen. Soja</taxon>
    </lineage>
</organism>
<dbReference type="PANTHER" id="PTHR31234">
    <property type="entry name" value="LATE EMBRYOGENESIS ABUNDANT (LEA) HYDROXYPROLINE-RICH GLYCOPROTEIN FAMILY"/>
    <property type="match status" value="1"/>
</dbReference>
<feature type="transmembrane region" description="Helical" evidence="3">
    <location>
        <begin position="57"/>
        <end position="83"/>
    </location>
</feature>
<keyword evidence="3" id="KW-0812">Transmembrane</keyword>
<dbReference type="Proteomes" id="UP000289340">
    <property type="component" value="Chromosome 19"/>
</dbReference>
<gene>
    <name evidence="4" type="ORF">D0Y65_050793</name>
</gene>
<accession>A0A445FDK2</accession>